<keyword evidence="3" id="KW-1003">Cell membrane</keyword>
<dbReference type="InterPro" id="IPR028169">
    <property type="entry name" value="Raftlin"/>
</dbReference>
<accession>A0A4Z2EXH4</accession>
<comment type="subcellular location">
    <subcellularLocation>
        <location evidence="1">Cell membrane</location>
        <topology evidence="1">Lipid-anchor</topology>
    </subcellularLocation>
</comment>
<dbReference type="Pfam" id="PF15250">
    <property type="entry name" value="Raftlin"/>
    <property type="match status" value="1"/>
</dbReference>
<comment type="similarity">
    <text evidence="2">Belongs to the raftlin family.</text>
</comment>
<sequence>MLPKSVESVFIFQEASEGEPNAATPAYDAIVVEQWTVINLLRITDRNRNERPEGTRGFRCFSCEA</sequence>
<keyword evidence="5" id="KW-0472">Membrane</keyword>
<reference evidence="8 9" key="1">
    <citation type="submission" date="2019-03" db="EMBL/GenBank/DDBJ databases">
        <title>First draft genome of Liparis tanakae, snailfish: a comprehensive survey of snailfish specific genes.</title>
        <authorList>
            <person name="Kim W."/>
            <person name="Song I."/>
            <person name="Jeong J.-H."/>
            <person name="Kim D."/>
            <person name="Kim S."/>
            <person name="Ryu S."/>
            <person name="Song J.Y."/>
            <person name="Lee S.K."/>
        </authorList>
    </citation>
    <scope>NUCLEOTIDE SEQUENCE [LARGE SCALE GENOMIC DNA]</scope>
    <source>
        <tissue evidence="8">Muscle</tissue>
    </source>
</reference>
<evidence type="ECO:0000256" key="1">
    <source>
        <dbReference type="ARBA" id="ARBA00004193"/>
    </source>
</evidence>
<evidence type="ECO:0000256" key="2">
    <source>
        <dbReference type="ARBA" id="ARBA00006390"/>
    </source>
</evidence>
<keyword evidence="9" id="KW-1185">Reference proteome</keyword>
<gene>
    <name evidence="8" type="primary">RFTN2_2</name>
    <name evidence="8" type="ORF">EYF80_056562</name>
</gene>
<proteinExistence type="inferred from homology"/>
<evidence type="ECO:0000256" key="5">
    <source>
        <dbReference type="ARBA" id="ARBA00023136"/>
    </source>
</evidence>
<dbReference type="AlphaFoldDB" id="A0A4Z2EXH4"/>
<organism evidence="8 9">
    <name type="scientific">Liparis tanakae</name>
    <name type="common">Tanaka's snailfish</name>
    <dbReference type="NCBI Taxonomy" id="230148"/>
    <lineage>
        <taxon>Eukaryota</taxon>
        <taxon>Metazoa</taxon>
        <taxon>Chordata</taxon>
        <taxon>Craniata</taxon>
        <taxon>Vertebrata</taxon>
        <taxon>Euteleostomi</taxon>
        <taxon>Actinopterygii</taxon>
        <taxon>Neopterygii</taxon>
        <taxon>Teleostei</taxon>
        <taxon>Neoteleostei</taxon>
        <taxon>Acanthomorphata</taxon>
        <taxon>Eupercaria</taxon>
        <taxon>Perciformes</taxon>
        <taxon>Cottioidei</taxon>
        <taxon>Cottales</taxon>
        <taxon>Liparidae</taxon>
        <taxon>Liparis</taxon>
    </lineage>
</organism>
<keyword evidence="4" id="KW-0519">Myristate</keyword>
<keyword evidence="7" id="KW-0449">Lipoprotein</keyword>
<evidence type="ECO:0000256" key="3">
    <source>
        <dbReference type="ARBA" id="ARBA00022475"/>
    </source>
</evidence>
<evidence type="ECO:0000256" key="6">
    <source>
        <dbReference type="ARBA" id="ARBA00023139"/>
    </source>
</evidence>
<evidence type="ECO:0000256" key="7">
    <source>
        <dbReference type="ARBA" id="ARBA00023288"/>
    </source>
</evidence>
<dbReference type="GO" id="GO:0005886">
    <property type="term" value="C:plasma membrane"/>
    <property type="evidence" value="ECO:0007669"/>
    <property type="project" value="UniProtKB-SubCell"/>
</dbReference>
<dbReference type="PANTHER" id="PTHR17601">
    <property type="entry name" value="RAFTLIN-RELATED"/>
    <property type="match status" value="1"/>
</dbReference>
<comment type="caution">
    <text evidence="8">The sequence shown here is derived from an EMBL/GenBank/DDBJ whole genome shotgun (WGS) entry which is preliminary data.</text>
</comment>
<keyword evidence="6" id="KW-0564">Palmitate</keyword>
<name>A0A4Z2EXH4_9TELE</name>
<protein>
    <submittedName>
        <fullName evidence="8">Raftlin-2</fullName>
    </submittedName>
</protein>
<dbReference type="Proteomes" id="UP000314294">
    <property type="component" value="Unassembled WGS sequence"/>
</dbReference>
<evidence type="ECO:0000313" key="8">
    <source>
        <dbReference type="EMBL" id="TNN33271.1"/>
    </source>
</evidence>
<evidence type="ECO:0000256" key="4">
    <source>
        <dbReference type="ARBA" id="ARBA00022707"/>
    </source>
</evidence>
<dbReference type="PANTHER" id="PTHR17601:SF3">
    <property type="entry name" value="RAFTLIN"/>
    <property type="match status" value="1"/>
</dbReference>
<dbReference type="EMBL" id="SRLO01002292">
    <property type="protein sequence ID" value="TNN33271.1"/>
    <property type="molecule type" value="Genomic_DNA"/>
</dbReference>
<dbReference type="OrthoDB" id="10568070at2759"/>
<evidence type="ECO:0000313" key="9">
    <source>
        <dbReference type="Proteomes" id="UP000314294"/>
    </source>
</evidence>